<dbReference type="Pfam" id="PF18480">
    <property type="entry name" value="DUF5615"/>
    <property type="match status" value="1"/>
</dbReference>
<sequence>MRFKVDENLPVDAVKLLRQHTHDALTVTEQRLNGQPDTRIADICRAEGRALVTLDLDFADIRNYPPDDSAGIIVLRPATQGIASVLRLLRRMLPLLEGQSLTGVLWIVDERSVRIRGAGDT</sequence>
<gene>
    <name evidence="2" type="ORF">DM484_01200</name>
</gene>
<accession>A0A2W4TV04</accession>
<organism evidence="2 3">
    <name type="scientific">Candidatus Methylumidiphilus alinenensis</name>
    <dbReference type="NCBI Taxonomy" id="2202197"/>
    <lineage>
        <taxon>Bacteria</taxon>
        <taxon>Pseudomonadati</taxon>
        <taxon>Pseudomonadota</taxon>
        <taxon>Gammaproteobacteria</taxon>
        <taxon>Methylococcales</taxon>
        <taxon>Candidatus Methylumidiphilus</taxon>
    </lineage>
</organism>
<name>A0A2W4TV04_9GAMM</name>
<evidence type="ECO:0000313" key="3">
    <source>
        <dbReference type="Proteomes" id="UP000249396"/>
    </source>
</evidence>
<reference evidence="2 3" key="1">
    <citation type="journal article" date="2018" name="Aquat. Microb. Ecol.">
        <title>Gammaproteobacterial methanotrophs dominate.</title>
        <authorList>
            <person name="Rissanen A.J."/>
            <person name="Saarenheimo J."/>
            <person name="Tiirola M."/>
            <person name="Peura S."/>
            <person name="Aalto S.L."/>
            <person name="Karvinen A."/>
            <person name="Nykanen H."/>
        </authorList>
    </citation>
    <scope>NUCLEOTIDE SEQUENCE [LARGE SCALE GENOMIC DNA]</scope>
    <source>
        <strain evidence="2">AMbin10</strain>
    </source>
</reference>
<proteinExistence type="predicted"/>
<evidence type="ECO:0000259" key="1">
    <source>
        <dbReference type="Pfam" id="PF18480"/>
    </source>
</evidence>
<dbReference type="Proteomes" id="UP000249396">
    <property type="component" value="Unassembled WGS sequence"/>
</dbReference>
<comment type="caution">
    <text evidence="2">The sequence shown here is derived from an EMBL/GenBank/DDBJ whole genome shotgun (WGS) entry which is preliminary data.</text>
</comment>
<dbReference type="InterPro" id="IPR041049">
    <property type="entry name" value="DUF5615"/>
</dbReference>
<evidence type="ECO:0000313" key="2">
    <source>
        <dbReference type="EMBL" id="PZN85927.1"/>
    </source>
</evidence>
<dbReference type="AlphaFoldDB" id="A0A2W4TV04"/>
<protein>
    <recommendedName>
        <fullName evidence="1">DUF5615 domain-containing protein</fullName>
    </recommendedName>
</protein>
<dbReference type="EMBL" id="QJPH01000102">
    <property type="protein sequence ID" value="PZN85927.1"/>
    <property type="molecule type" value="Genomic_DNA"/>
</dbReference>
<feature type="domain" description="DUF5615" evidence="1">
    <location>
        <begin position="1"/>
        <end position="110"/>
    </location>
</feature>